<dbReference type="EMBL" id="FNOP01000006">
    <property type="protein sequence ID" value="SDW78544.1"/>
    <property type="molecule type" value="Genomic_DNA"/>
</dbReference>
<evidence type="ECO:0000256" key="3">
    <source>
        <dbReference type="ARBA" id="ARBA00022694"/>
    </source>
</evidence>
<evidence type="ECO:0000313" key="7">
    <source>
        <dbReference type="EMBL" id="SDW78544.1"/>
    </source>
</evidence>
<proteinExistence type="predicted"/>
<organism evidence="7 8">
    <name type="scientific">Acidaminococcus fermentans</name>
    <dbReference type="NCBI Taxonomy" id="905"/>
    <lineage>
        <taxon>Bacteria</taxon>
        <taxon>Bacillati</taxon>
        <taxon>Bacillota</taxon>
        <taxon>Negativicutes</taxon>
        <taxon>Acidaminococcales</taxon>
        <taxon>Acidaminococcaceae</taxon>
        <taxon>Acidaminococcus</taxon>
    </lineage>
</organism>
<evidence type="ECO:0000256" key="5">
    <source>
        <dbReference type="ARBA" id="ARBA00023002"/>
    </source>
</evidence>
<dbReference type="InterPro" id="IPR004453">
    <property type="entry name" value="QueG"/>
</dbReference>
<dbReference type="InterPro" id="IPR018072">
    <property type="entry name" value="Conotoxin_a-typ_CS"/>
</dbReference>
<protein>
    <submittedName>
        <fullName evidence="7">Epoxyqueuosine reductase QueG (Queuosine biosynthesis)</fullName>
    </submittedName>
</protein>
<dbReference type="Pfam" id="PF08331">
    <property type="entry name" value="QueG_DUF1730"/>
    <property type="match status" value="1"/>
</dbReference>
<keyword evidence="1" id="KW-0411">Iron-sulfur</keyword>
<dbReference type="RefSeq" id="WP_012939098.1">
    <property type="nucleotide sequence ID" value="NZ_CALAKB010000002.1"/>
</dbReference>
<dbReference type="PANTHER" id="PTHR30002">
    <property type="entry name" value="EPOXYQUEUOSINE REDUCTASE"/>
    <property type="match status" value="1"/>
</dbReference>
<accession>A0A1H2WE45</accession>
<dbReference type="Proteomes" id="UP000182379">
    <property type="component" value="Unassembled WGS sequence"/>
</dbReference>
<evidence type="ECO:0000259" key="6">
    <source>
        <dbReference type="PROSITE" id="PS51379"/>
    </source>
</evidence>
<dbReference type="GO" id="GO:0051539">
    <property type="term" value="F:4 iron, 4 sulfur cluster binding"/>
    <property type="evidence" value="ECO:0007669"/>
    <property type="project" value="UniProtKB-KW"/>
</dbReference>
<name>A0A1H2WE45_ACIFE</name>
<dbReference type="PROSITE" id="PS60014">
    <property type="entry name" value="ALPHA_CONOTOXIN"/>
    <property type="match status" value="1"/>
</dbReference>
<keyword evidence="1" id="KW-0004">4Fe-4S</keyword>
<dbReference type="GeneID" id="78335450"/>
<sequence>MDKQELKAFCRQLGLTEVGVAPSRLPVPDPLPEICPLAAGKGLERYDLTRLLPGCQGAVVVLFPYWQPPVSGSNLSLYCQLPDYHPVVRKYLEQIAGWMAARNPDSGQLAIVDTSPLAERDLAVQAGVGFLGDNGCLINPTYGSWCFIGAVLTTWPLEPDRPLERSCCHCGACARNCPGRCFREGTYGYRTCKSYLTQKKGELTEEEQAILRKTPLIFGCDHCQLICPHNRQVPETPLAEFRRDRLPRIAGQDLENLTNRQFRERYGSYAFSWRGKKILLRNLDLVEQNDKSGQESR</sequence>
<dbReference type="GO" id="GO:0052693">
    <property type="term" value="F:epoxyqueuosine reductase activity"/>
    <property type="evidence" value="ECO:0007669"/>
    <property type="project" value="TreeGrafter"/>
</dbReference>
<reference evidence="7 8" key="1">
    <citation type="submission" date="2016-10" db="EMBL/GenBank/DDBJ databases">
        <authorList>
            <person name="Varghese N."/>
            <person name="Submissions S."/>
        </authorList>
    </citation>
    <scope>NUCLEOTIDE SEQUENCE [LARGE SCALE GENOMIC DNA]</scope>
    <source>
        <strain evidence="7 8">WCC6</strain>
    </source>
</reference>
<keyword evidence="5" id="KW-0560">Oxidoreductase</keyword>
<keyword evidence="1" id="KW-0408">Iron</keyword>
<dbReference type="InterPro" id="IPR017896">
    <property type="entry name" value="4Fe4S_Fe-S-bd"/>
</dbReference>
<keyword evidence="1" id="KW-0479">Metal-binding</keyword>
<gene>
    <name evidence="7" type="ORF">SAMN05216495_1063</name>
</gene>
<evidence type="ECO:0000256" key="4">
    <source>
        <dbReference type="ARBA" id="ARBA00022785"/>
    </source>
</evidence>
<evidence type="ECO:0000313" key="8">
    <source>
        <dbReference type="Proteomes" id="UP000182379"/>
    </source>
</evidence>
<comment type="caution">
    <text evidence="7">The sequence shown here is derived from an EMBL/GenBank/DDBJ whole genome shotgun (WGS) entry which is preliminary data.</text>
</comment>
<dbReference type="AlphaFoldDB" id="A0A1H2WE45"/>
<dbReference type="SUPFAM" id="SSF54862">
    <property type="entry name" value="4Fe-4S ferredoxins"/>
    <property type="match status" value="1"/>
</dbReference>
<dbReference type="PANTHER" id="PTHR30002:SF4">
    <property type="entry name" value="EPOXYQUEUOSINE REDUCTASE"/>
    <property type="match status" value="1"/>
</dbReference>
<dbReference type="OMA" id="YMAYLAG"/>
<dbReference type="PROSITE" id="PS51379">
    <property type="entry name" value="4FE4S_FER_2"/>
    <property type="match status" value="1"/>
</dbReference>
<keyword evidence="3" id="KW-0819">tRNA processing</keyword>
<keyword evidence="2" id="KW-0963">Cytoplasm</keyword>
<evidence type="ECO:0000256" key="2">
    <source>
        <dbReference type="ARBA" id="ARBA00022490"/>
    </source>
</evidence>
<evidence type="ECO:0000256" key="1">
    <source>
        <dbReference type="ARBA" id="ARBA00022485"/>
    </source>
</evidence>
<dbReference type="GO" id="GO:0008616">
    <property type="term" value="P:tRNA queuosine(34) biosynthetic process"/>
    <property type="evidence" value="ECO:0007669"/>
    <property type="project" value="UniProtKB-KW"/>
</dbReference>
<dbReference type="Pfam" id="PF13484">
    <property type="entry name" value="Fer4_16"/>
    <property type="match status" value="1"/>
</dbReference>
<feature type="domain" description="4Fe-4S ferredoxin-type" evidence="6">
    <location>
        <begin position="155"/>
        <end position="187"/>
    </location>
</feature>
<dbReference type="InterPro" id="IPR013542">
    <property type="entry name" value="QueG_DUF1730"/>
</dbReference>
<keyword evidence="4" id="KW-0671">Queuosine biosynthesis</keyword>